<dbReference type="OrthoDB" id="6334212at2759"/>
<dbReference type="SMART" id="SM00587">
    <property type="entry name" value="CHK"/>
    <property type="match status" value="1"/>
</dbReference>
<dbReference type="Gene3D" id="3.90.1200.10">
    <property type="match status" value="1"/>
</dbReference>
<organism evidence="2 3">
    <name type="scientific">Trichomalopsis sarcophagae</name>
    <dbReference type="NCBI Taxonomy" id="543379"/>
    <lineage>
        <taxon>Eukaryota</taxon>
        <taxon>Metazoa</taxon>
        <taxon>Ecdysozoa</taxon>
        <taxon>Arthropoda</taxon>
        <taxon>Hexapoda</taxon>
        <taxon>Insecta</taxon>
        <taxon>Pterygota</taxon>
        <taxon>Neoptera</taxon>
        <taxon>Endopterygota</taxon>
        <taxon>Hymenoptera</taxon>
        <taxon>Apocrita</taxon>
        <taxon>Proctotrupomorpha</taxon>
        <taxon>Chalcidoidea</taxon>
        <taxon>Pteromalidae</taxon>
        <taxon>Pteromalinae</taxon>
        <taxon>Trichomalopsis</taxon>
    </lineage>
</organism>
<comment type="caution">
    <text evidence="2">The sequence shown here is derived from an EMBL/GenBank/DDBJ whole genome shotgun (WGS) entry which is preliminary data.</text>
</comment>
<sequence length="414" mass="48165">MPSPSDIKSNVITSDHVRTIVNRAFDDRTEIVDYQILPYCNYAIGFLGSHKNLEVTVQRANGTDREKRNFFAKAVPQESVLQTTFIRQRRVFNQEADFYNEMMPLLLDSYQGEPWAPKCYLANEDFVVLEDVRGKGYRMCENKMLTADHLISAARALARMHACSVLAEKKLGKPLKDVCPKACVEQIFNQNSKDRGLFDLMIELIEKIAREHGRDPAMIGPAFEKAYNKIGNPRERNQVVSHTDTWPNNFMFNLDDPSKCLILDFQLVRYGNRMWDVAQLVYFSTSREIRDKGDVQHYVVKAYHEEFNEVIRRHDADVHLPSLSDTLDEYEDARLLGFFSALFYFPFLLVGSEEYLRLKDNPEDSYNMYILRSNNDSVLKYMKKNKEYARRITETALELTDYCKKLFLKQNNGA</sequence>
<dbReference type="SUPFAM" id="SSF56112">
    <property type="entry name" value="Protein kinase-like (PK-like)"/>
    <property type="match status" value="1"/>
</dbReference>
<accession>A0A232F9U4</accession>
<dbReference type="InterPro" id="IPR015897">
    <property type="entry name" value="CHK_kinase-like"/>
</dbReference>
<dbReference type="Proteomes" id="UP000215335">
    <property type="component" value="Unassembled WGS sequence"/>
</dbReference>
<dbReference type="AlphaFoldDB" id="A0A232F9U4"/>
<protein>
    <recommendedName>
        <fullName evidence="1">CHK kinase-like domain-containing protein</fullName>
    </recommendedName>
</protein>
<dbReference type="PANTHER" id="PTHR11012:SF48">
    <property type="entry name" value="CHK KINASE-LIKE DOMAIN-CONTAINING PROTEIN-RELATED"/>
    <property type="match status" value="1"/>
</dbReference>
<dbReference type="InterPro" id="IPR004119">
    <property type="entry name" value="EcKL"/>
</dbReference>
<dbReference type="PANTHER" id="PTHR11012">
    <property type="entry name" value="PROTEIN KINASE-LIKE DOMAIN-CONTAINING"/>
    <property type="match status" value="1"/>
</dbReference>
<dbReference type="InterPro" id="IPR011009">
    <property type="entry name" value="Kinase-like_dom_sf"/>
</dbReference>
<proteinExistence type="predicted"/>
<dbReference type="EMBL" id="NNAY01000645">
    <property type="protein sequence ID" value="OXU27219.1"/>
    <property type="molecule type" value="Genomic_DNA"/>
</dbReference>
<keyword evidence="3" id="KW-1185">Reference proteome</keyword>
<feature type="domain" description="CHK kinase-like" evidence="1">
    <location>
        <begin position="127"/>
        <end position="313"/>
    </location>
</feature>
<evidence type="ECO:0000313" key="2">
    <source>
        <dbReference type="EMBL" id="OXU27219.1"/>
    </source>
</evidence>
<gene>
    <name evidence="2" type="ORF">TSAR_007045</name>
</gene>
<reference evidence="2 3" key="1">
    <citation type="journal article" date="2017" name="Curr. Biol.">
        <title>The Evolution of Venom by Co-option of Single-Copy Genes.</title>
        <authorList>
            <person name="Martinson E.O."/>
            <person name="Mrinalini"/>
            <person name="Kelkar Y.D."/>
            <person name="Chang C.H."/>
            <person name="Werren J.H."/>
        </authorList>
    </citation>
    <scope>NUCLEOTIDE SEQUENCE [LARGE SCALE GENOMIC DNA]</scope>
    <source>
        <strain evidence="2 3">Alberta</strain>
        <tissue evidence="2">Whole body</tissue>
    </source>
</reference>
<dbReference type="STRING" id="543379.A0A232F9U4"/>
<evidence type="ECO:0000259" key="1">
    <source>
        <dbReference type="SMART" id="SM00587"/>
    </source>
</evidence>
<name>A0A232F9U4_9HYME</name>
<evidence type="ECO:0000313" key="3">
    <source>
        <dbReference type="Proteomes" id="UP000215335"/>
    </source>
</evidence>
<dbReference type="Pfam" id="PF02958">
    <property type="entry name" value="EcKL"/>
    <property type="match status" value="1"/>
</dbReference>